<dbReference type="STRING" id="1187848.A1QO_15545"/>
<name>A0A1E5B9Z7_9VIBR</name>
<feature type="signal peptide" evidence="1">
    <location>
        <begin position="1"/>
        <end position="24"/>
    </location>
</feature>
<evidence type="ECO:0000313" key="3">
    <source>
        <dbReference type="Proteomes" id="UP000094741"/>
    </source>
</evidence>
<evidence type="ECO:0000313" key="2">
    <source>
        <dbReference type="EMBL" id="OEE30745.1"/>
    </source>
</evidence>
<dbReference type="OrthoDB" id="100544at2"/>
<evidence type="ECO:0008006" key="4">
    <source>
        <dbReference type="Google" id="ProtNLM"/>
    </source>
</evidence>
<reference evidence="2 3" key="1">
    <citation type="journal article" date="2012" name="Science">
        <title>Ecological populations of bacteria act as socially cohesive units of antibiotic production and resistance.</title>
        <authorList>
            <person name="Cordero O.X."/>
            <person name="Wildschutte H."/>
            <person name="Kirkup B."/>
            <person name="Proehl S."/>
            <person name="Ngo L."/>
            <person name="Hussain F."/>
            <person name="Le Roux F."/>
            <person name="Mincer T."/>
            <person name="Polz M.F."/>
        </authorList>
    </citation>
    <scope>NUCLEOTIDE SEQUENCE [LARGE SCALE GENOMIC DNA]</scope>
    <source>
        <strain evidence="2 3">ZF-129</strain>
    </source>
</reference>
<keyword evidence="1" id="KW-0732">Signal</keyword>
<dbReference type="RefSeq" id="WP_017041901.1">
    <property type="nucleotide sequence ID" value="NZ_AJYQ02000137.1"/>
</dbReference>
<dbReference type="Gene3D" id="3.40.1090.10">
    <property type="entry name" value="Cytosolic phospholipase A2 catalytic domain"/>
    <property type="match status" value="1"/>
</dbReference>
<dbReference type="PROSITE" id="PS51257">
    <property type="entry name" value="PROKAR_LIPOPROTEIN"/>
    <property type="match status" value="1"/>
</dbReference>
<organism evidence="2 3">
    <name type="scientific">Vibrio genomosp. F10 str. ZF-129</name>
    <dbReference type="NCBI Taxonomy" id="1187848"/>
    <lineage>
        <taxon>Bacteria</taxon>
        <taxon>Pseudomonadati</taxon>
        <taxon>Pseudomonadota</taxon>
        <taxon>Gammaproteobacteria</taxon>
        <taxon>Vibrionales</taxon>
        <taxon>Vibrionaceae</taxon>
        <taxon>Vibrio</taxon>
    </lineage>
</organism>
<accession>A0A1E5B9Z7</accession>
<dbReference type="PANTHER" id="PTHR10728">
    <property type="entry name" value="CYTOSOLIC PHOSPHOLIPASE A2"/>
    <property type="match status" value="1"/>
</dbReference>
<protein>
    <recommendedName>
        <fullName evidence="4">PNPLA domain-containing protein</fullName>
    </recommendedName>
</protein>
<dbReference type="AlphaFoldDB" id="A0A1E5B9Z7"/>
<dbReference type="Proteomes" id="UP000094741">
    <property type="component" value="Unassembled WGS sequence"/>
</dbReference>
<feature type="chain" id="PRO_5009171373" description="PNPLA domain-containing protein" evidence="1">
    <location>
        <begin position="25"/>
        <end position="608"/>
    </location>
</feature>
<dbReference type="InterPro" id="IPR016035">
    <property type="entry name" value="Acyl_Trfase/lysoPLipase"/>
</dbReference>
<evidence type="ECO:0000256" key="1">
    <source>
        <dbReference type="SAM" id="SignalP"/>
    </source>
</evidence>
<dbReference type="EMBL" id="AJYQ02000137">
    <property type="protein sequence ID" value="OEE30745.1"/>
    <property type="molecule type" value="Genomic_DNA"/>
</dbReference>
<dbReference type="SUPFAM" id="SSF52151">
    <property type="entry name" value="FabD/lysophospholipase-like"/>
    <property type="match status" value="1"/>
</dbReference>
<dbReference type="PANTHER" id="PTHR10728:SF40">
    <property type="entry name" value="PATATIN FAMILY PROTEIN"/>
    <property type="match status" value="1"/>
</dbReference>
<comment type="caution">
    <text evidence="2">The sequence shown here is derived from an EMBL/GenBank/DDBJ whole genome shotgun (WGS) entry which is preliminary data.</text>
</comment>
<proteinExistence type="predicted"/>
<sequence length="608" mass="67943">MYNIRMTSTIIIALFLSACTSVQENVATSFDQIHETEQQFYKNKPAPTGLALSGGGTRSASFNIGVLAGLQEIGELNKLDSISSVSGGTYASYWYFSKLHYQNPIYKTDYTVDDLFKLCFSVNEELLEQDISCKDADAAKDRSYRFQRHLFNNSLILKEHTMKAGAEDDWHWGHFVPIGLRTIIEAPISNVLELFGTDNNSAPARDYYRRGLERTYGLVPTPNNHTGVMKGSFVGDTNANRSWSGHKKHADNLYLPEIKKLYDTNKADNPPVWIINTTVAPYNDFRFTRLYKDPFVTEPLYNSIYEVSPFAIGSGTTGYMTTTEASAMKCNGMAEDGGCLRTVSDYVALSGAAVDVTPYTGFGGTVGLTALSWYGIELGDYSLNPKDFSEPAYLSDGGHSDNLGAYSLIKRGFKNIIISDAEADPNGTIEGLRRLAKHLSYESEKYLNNDNRGKLAKHIKGDTRIVFYHDGKPINELNECIYNGTEQCLTIAFDGRGLDEYREAKDWELSPILEAKIENEDGIVANIFYIKLRALDAYSDYANQHPTFDSYSKATLEILSGTDKIGEFPHISTVDVNFSPVQYYAYYTLGRFYGAALKHYLNVQVPEL</sequence>
<gene>
    <name evidence="2" type="ORF">A1QO_15545</name>
</gene>
<dbReference type="GO" id="GO:0046475">
    <property type="term" value="P:glycerophospholipid catabolic process"/>
    <property type="evidence" value="ECO:0007669"/>
    <property type="project" value="TreeGrafter"/>
</dbReference>
<dbReference type="GO" id="GO:0004623">
    <property type="term" value="F:phospholipase A2 activity"/>
    <property type="evidence" value="ECO:0007669"/>
    <property type="project" value="TreeGrafter"/>
</dbReference>
<dbReference type="GO" id="GO:0005829">
    <property type="term" value="C:cytosol"/>
    <property type="evidence" value="ECO:0007669"/>
    <property type="project" value="TreeGrafter"/>
</dbReference>